<dbReference type="GO" id="GO:0006646">
    <property type="term" value="P:phosphatidylethanolamine biosynthetic process"/>
    <property type="evidence" value="ECO:0007669"/>
    <property type="project" value="TreeGrafter"/>
</dbReference>
<comment type="caution">
    <text evidence="1">The sequence shown here is derived from an EMBL/GenBank/DDBJ whole genome shotgun (WGS) entry which is preliminary data.</text>
</comment>
<dbReference type="EMBL" id="SEZJ01000005">
    <property type="protein sequence ID" value="RYU46966.1"/>
    <property type="molecule type" value="Genomic_DNA"/>
</dbReference>
<evidence type="ECO:0000313" key="1">
    <source>
        <dbReference type="EMBL" id="RYU46966.1"/>
    </source>
</evidence>
<dbReference type="PANTHER" id="PTHR22603">
    <property type="entry name" value="CHOLINE/ETHANOALAMINE KINASE"/>
    <property type="match status" value="1"/>
</dbReference>
<reference evidence="1 2" key="1">
    <citation type="submission" date="2019-02" db="EMBL/GenBank/DDBJ databases">
        <title>Genome sequences of Aliivibrio finisterrensis strains from farmed Atlantic salmon.</title>
        <authorList>
            <person name="Bowman J.P."/>
        </authorList>
    </citation>
    <scope>NUCLEOTIDE SEQUENCE [LARGE SCALE GENOMIC DNA]</scope>
    <source>
        <strain evidence="1 2">A32</strain>
    </source>
</reference>
<organism evidence="1 2">
    <name type="scientific">Aliivibrio finisterrensis</name>
    <dbReference type="NCBI Taxonomy" id="511998"/>
    <lineage>
        <taxon>Bacteria</taxon>
        <taxon>Pseudomonadati</taxon>
        <taxon>Pseudomonadota</taxon>
        <taxon>Gammaproteobacteria</taxon>
        <taxon>Vibrionales</taxon>
        <taxon>Vibrionaceae</taxon>
        <taxon>Aliivibrio</taxon>
    </lineage>
</organism>
<keyword evidence="1" id="KW-0418">Kinase</keyword>
<protein>
    <submittedName>
        <fullName evidence="1">Thiamine kinase</fullName>
    </submittedName>
</protein>
<dbReference type="RefSeq" id="WP_130086811.1">
    <property type="nucleotide sequence ID" value="NZ_SEZJ01000005.1"/>
</dbReference>
<dbReference type="PANTHER" id="PTHR22603:SF66">
    <property type="entry name" value="ETHANOLAMINE KINASE"/>
    <property type="match status" value="1"/>
</dbReference>
<dbReference type="GeneID" id="56274881"/>
<sequence>MDINFDGFGLNTNKVSLLSGGLTNACLKVEAKEGTFVWRPVSEQAKVLGANRDKEQVILTALQTVSFAPNVYGSNDEGLLVEWFKGDVIELDKAKDVAVELLVSVHQLALDGFNDEVKNDVMSLKSRILSYWSSLEPENQTSEMQVYVDYFSQEEELPLFTPCLCHFDIGAYNIIVKEKGYGLIDWEYASIGEPSQDLATMIIANQFDADEVIHRYCLLRGFDENKWKQAVNKWTPWVFFMGALWFSLGHQLLKDACYQELAEREMSKLKKLMPLIKK</sequence>
<accession>A0A4V1Z7Y1</accession>
<gene>
    <name evidence="1" type="ORF">ERW49_07475</name>
</gene>
<dbReference type="Proteomes" id="UP000293465">
    <property type="component" value="Unassembled WGS sequence"/>
</dbReference>
<dbReference type="GO" id="GO:0005737">
    <property type="term" value="C:cytoplasm"/>
    <property type="evidence" value="ECO:0007669"/>
    <property type="project" value="TreeGrafter"/>
</dbReference>
<dbReference type="Gene3D" id="3.90.1200.10">
    <property type="match status" value="1"/>
</dbReference>
<proteinExistence type="predicted"/>
<keyword evidence="1" id="KW-0808">Transferase</keyword>
<dbReference type="Pfam" id="PF01633">
    <property type="entry name" value="Choline_kinase"/>
    <property type="match status" value="1"/>
</dbReference>
<dbReference type="Gene3D" id="3.30.200.20">
    <property type="entry name" value="Phosphorylase Kinase, domain 1"/>
    <property type="match status" value="1"/>
</dbReference>
<dbReference type="InterPro" id="IPR011009">
    <property type="entry name" value="Kinase-like_dom_sf"/>
</dbReference>
<dbReference type="AlphaFoldDB" id="A0A4V1Z7Y1"/>
<dbReference type="SUPFAM" id="SSF56112">
    <property type="entry name" value="Protein kinase-like (PK-like)"/>
    <property type="match status" value="1"/>
</dbReference>
<dbReference type="OrthoDB" id="179763at2"/>
<dbReference type="GO" id="GO:0004305">
    <property type="term" value="F:ethanolamine kinase activity"/>
    <property type="evidence" value="ECO:0007669"/>
    <property type="project" value="TreeGrafter"/>
</dbReference>
<name>A0A4V1Z7Y1_9GAMM</name>
<evidence type="ECO:0000313" key="2">
    <source>
        <dbReference type="Proteomes" id="UP000293465"/>
    </source>
</evidence>